<feature type="signal peptide" evidence="5">
    <location>
        <begin position="1"/>
        <end position="18"/>
    </location>
</feature>
<comment type="caution">
    <text evidence="7">The sequence shown here is derived from an EMBL/GenBank/DDBJ whole genome shotgun (WGS) entry which is preliminary data.</text>
</comment>
<evidence type="ECO:0000256" key="5">
    <source>
        <dbReference type="SAM" id="SignalP"/>
    </source>
</evidence>
<protein>
    <submittedName>
        <fullName evidence="7">Autotransporter secretion inner membrane protein TamB</fullName>
    </submittedName>
</protein>
<name>A0A4R1YXY7_9RHOB</name>
<dbReference type="Pfam" id="PF04357">
    <property type="entry name" value="TamB"/>
    <property type="match status" value="1"/>
</dbReference>
<evidence type="ECO:0000256" key="2">
    <source>
        <dbReference type="ARBA" id="ARBA00022692"/>
    </source>
</evidence>
<sequence>MRLRLALVLMIAAAQPLAAQDDDRSLLERFLADRLSSAGREIDITGFRGALSSQARLDTLTIADAEGVWLTIRGAELDWSRAALLRGRVEVNRLRAEEIELTRLPVGDQGARVEDAEAQPFQLPDLPVAIQIGEVATPRLALGEAVLGQSAELAITAALRLAGGAGAVDLSATRSDAEGRFAVVASYANESRDLALDIALTEGAGGLVSGLLGLPGGPPVALTLAGAGPLTNFGADLALATDGVQRVTGRFTLDEPADSPGTARFALDIAGDVAPLVAEQARPFFGDAARVQLAGTRRADGGTELSRLDLETGALTLGGTLTLAPSGLPERLALDGTLTGPVALPLAGPETRVDGAQLTARFDAALGEEWQAEAVLDGLAREGLALGRAAIAGSGTIRPVSPTALTADLTFVATGLAHDDPALARALGDALRGTARIVHAEGADLRLDALRLDAGGLRATASGTLGALRAGLPLDGQAELALDDLARIAPLTGAALGGAAEARVQGRYGLLDGVFDLRLAADTRDLTTGTPRLDPLLAGVGRLSLAAARGPAGTALRALAIEMSALRLTAEGELSTAAAGLRLSGEVRDLARVDGRLSGPGSIEAGLGWEEGGRIRIDRLEATGAGARLTATGAVSPDDPALPGEGRVTLAARDLAPFSGLAGRPLRGSLDATLTGAGALRGDLRAELDARGQGLALGLGAIDRLIGGESRISARGARRDGAPMIEALDLSTPVLRVSATEAGGGALTLSGRLSDLALLAPGFPGPLTVTGRAQPGNGDVRLALDATGPGGTTARLAGSLALDGARADLTASGTAPLALANGFIAPRSLDGQARYDLALRGPLALSSLSGRAVTEGARLALPTLGLAVTDIAGSVALADGRAQIDLGGAFDGRGRVTVAGPVILAAPFDGDLAIALDRARISYDTLFETRLDARLSMRGPLAGGAGIAGRIDLGRTEIAVPSGGATASGPIPDVVHIGESAASRATRARAGLLGGAGREGGGRPYPLDLTILAPGQVFVRGRGLDAEVGGTLRLRGTTADMIPDGRFDLIRGRLDILSRRFDLTEGQVSLQGALDPYLRFVAATQTGDITARIQLDGRASAPEIRFLSDPDLPEDEVLARLLFGRGIEQLSAFQAVQLATAVAGLAGGNGGGLLGRVREGTGLDDLDLRQTADGETEVSVGKYLSDDLYSEVTVDGAGQTRIELNFDLSPQVTVRGRLGAEGDTGIGIFYERDY</sequence>
<dbReference type="GO" id="GO:0009306">
    <property type="term" value="P:protein secretion"/>
    <property type="evidence" value="ECO:0007669"/>
    <property type="project" value="InterPro"/>
</dbReference>
<evidence type="ECO:0000313" key="8">
    <source>
        <dbReference type="Proteomes" id="UP000295277"/>
    </source>
</evidence>
<organism evidence="7 8">
    <name type="scientific">Rhodovulum steppense</name>
    <dbReference type="NCBI Taxonomy" id="540251"/>
    <lineage>
        <taxon>Bacteria</taxon>
        <taxon>Pseudomonadati</taxon>
        <taxon>Pseudomonadota</taxon>
        <taxon>Alphaproteobacteria</taxon>
        <taxon>Rhodobacterales</taxon>
        <taxon>Paracoccaceae</taxon>
        <taxon>Rhodovulum</taxon>
    </lineage>
</organism>
<dbReference type="PANTHER" id="PTHR36985:SF1">
    <property type="entry name" value="TRANSLOCATION AND ASSEMBLY MODULE SUBUNIT TAMB"/>
    <property type="match status" value="1"/>
</dbReference>
<keyword evidence="3" id="KW-1133">Transmembrane helix</keyword>
<dbReference type="GO" id="GO:0097347">
    <property type="term" value="C:TAM protein secretion complex"/>
    <property type="evidence" value="ECO:0007669"/>
    <property type="project" value="TreeGrafter"/>
</dbReference>
<feature type="chain" id="PRO_5020963002" evidence="5">
    <location>
        <begin position="19"/>
        <end position="1234"/>
    </location>
</feature>
<evidence type="ECO:0000259" key="6">
    <source>
        <dbReference type="Pfam" id="PF04357"/>
    </source>
</evidence>
<comment type="subcellular location">
    <subcellularLocation>
        <location evidence="1">Membrane</location>
        <topology evidence="1">Single-pass membrane protein</topology>
    </subcellularLocation>
</comment>
<dbReference type="PANTHER" id="PTHR36985">
    <property type="entry name" value="TRANSLOCATION AND ASSEMBLY MODULE SUBUNIT TAMB"/>
    <property type="match status" value="1"/>
</dbReference>
<reference evidence="7 8" key="1">
    <citation type="submission" date="2019-03" db="EMBL/GenBank/DDBJ databases">
        <title>Genomic Encyclopedia of Type Strains, Phase IV (KMG-IV): sequencing the most valuable type-strain genomes for metagenomic binning, comparative biology and taxonomic classification.</title>
        <authorList>
            <person name="Goeker M."/>
        </authorList>
    </citation>
    <scope>NUCLEOTIDE SEQUENCE [LARGE SCALE GENOMIC DNA]</scope>
    <source>
        <strain evidence="7 8">DSM 21153</strain>
    </source>
</reference>
<dbReference type="Proteomes" id="UP000295277">
    <property type="component" value="Unassembled WGS sequence"/>
</dbReference>
<evidence type="ECO:0000313" key="7">
    <source>
        <dbReference type="EMBL" id="TCM86075.1"/>
    </source>
</evidence>
<accession>A0A4R1YXY7</accession>
<evidence type="ECO:0000256" key="1">
    <source>
        <dbReference type="ARBA" id="ARBA00004167"/>
    </source>
</evidence>
<keyword evidence="2" id="KW-0812">Transmembrane</keyword>
<dbReference type="EMBL" id="SLVM01000005">
    <property type="protein sequence ID" value="TCM86075.1"/>
    <property type="molecule type" value="Genomic_DNA"/>
</dbReference>
<keyword evidence="4" id="KW-0472">Membrane</keyword>
<dbReference type="RefSeq" id="WP_132693873.1">
    <property type="nucleotide sequence ID" value="NZ_SLVM01000005.1"/>
</dbReference>
<dbReference type="OrthoDB" id="7784409at2"/>
<dbReference type="InterPro" id="IPR007452">
    <property type="entry name" value="TamB_C"/>
</dbReference>
<keyword evidence="8" id="KW-1185">Reference proteome</keyword>
<dbReference type="AlphaFoldDB" id="A0A4R1YXY7"/>
<gene>
    <name evidence="7" type="ORF">EV216_10540</name>
</gene>
<evidence type="ECO:0000256" key="3">
    <source>
        <dbReference type="ARBA" id="ARBA00022989"/>
    </source>
</evidence>
<evidence type="ECO:0000256" key="4">
    <source>
        <dbReference type="ARBA" id="ARBA00023136"/>
    </source>
</evidence>
<feature type="domain" description="Translocation and assembly module TamB C-terminal" evidence="6">
    <location>
        <begin position="888"/>
        <end position="1234"/>
    </location>
</feature>
<dbReference type="GO" id="GO:0005886">
    <property type="term" value="C:plasma membrane"/>
    <property type="evidence" value="ECO:0007669"/>
    <property type="project" value="InterPro"/>
</dbReference>
<keyword evidence="5" id="KW-0732">Signal</keyword>
<proteinExistence type="predicted"/>